<proteinExistence type="predicted"/>
<dbReference type="Gene3D" id="3.40.190.10">
    <property type="entry name" value="Periplasmic binding protein-like II"/>
    <property type="match status" value="2"/>
</dbReference>
<dbReference type="SUPFAM" id="SSF53850">
    <property type="entry name" value="Periplasmic binding protein-like II"/>
    <property type="match status" value="1"/>
</dbReference>
<accession>A0A916YMV3</accession>
<protein>
    <submittedName>
        <fullName evidence="1">ABC transporter substrate-binding protein</fullName>
    </submittedName>
</protein>
<dbReference type="CDD" id="cd13585">
    <property type="entry name" value="PBP2_TMBP_like"/>
    <property type="match status" value="1"/>
</dbReference>
<gene>
    <name evidence="1" type="ORF">GCM10010911_08640</name>
</gene>
<reference evidence="1" key="2">
    <citation type="submission" date="2020-09" db="EMBL/GenBank/DDBJ databases">
        <authorList>
            <person name="Sun Q."/>
            <person name="Zhou Y."/>
        </authorList>
    </citation>
    <scope>NUCLEOTIDE SEQUENCE</scope>
    <source>
        <strain evidence="1">CGMCC 1.15178</strain>
    </source>
</reference>
<sequence>MLKMGYSKDFPLNSTREEMRRMKSMFMVLLTAILGMMTVLSGCNASQEQTPTVEPLPVIELRVAGYKSGSEIGAIPELNERFMKENPNIKVIYDGMPGVQFSKQLRNQFAMNEAPDVIMLHPGLDEVGGYSKAGFIRDLSDEPWISKFTPWAIEGVSIDGKVYGTPNEMVVLGVYYNKELFKKHSLRIPTNWDEFVEVCAKLKSSGLTPISIGNNDGWMTLAALYAMGASLIKDPDFDKKLNARQIKFNGTWNEMVQMWYDLEDKGYLTPNSTEVSMDQAQKYFMDGKAGMLINGSWALPGLMKSNPDLELGMFALPANPPGERTVVTAAVGTTWTISSKTKQLEAARKYLAFWSTGQTLRQWAISQASFLTLNNVESGALAELHEISRSLETGSTREFLSNRWETSGFYVTEEMMESAQGVYLKALTIEQMLTNMDNTWDNYNQQEGNSSADDNGY</sequence>
<name>A0A916YMV3_9BACL</name>
<keyword evidence="2" id="KW-1185">Reference proteome</keyword>
<reference evidence="1" key="1">
    <citation type="journal article" date="2014" name="Int. J. Syst. Evol. Microbiol.">
        <title>Complete genome sequence of Corynebacterium casei LMG S-19264T (=DSM 44701T), isolated from a smear-ripened cheese.</title>
        <authorList>
            <consortium name="US DOE Joint Genome Institute (JGI-PGF)"/>
            <person name="Walter F."/>
            <person name="Albersmeier A."/>
            <person name="Kalinowski J."/>
            <person name="Ruckert C."/>
        </authorList>
    </citation>
    <scope>NUCLEOTIDE SEQUENCE</scope>
    <source>
        <strain evidence="1">CGMCC 1.15178</strain>
    </source>
</reference>
<dbReference type="EMBL" id="BMHP01000001">
    <property type="protein sequence ID" value="GGD53347.1"/>
    <property type="molecule type" value="Genomic_DNA"/>
</dbReference>
<evidence type="ECO:0000313" key="2">
    <source>
        <dbReference type="Proteomes" id="UP000612456"/>
    </source>
</evidence>
<dbReference type="InterPro" id="IPR006059">
    <property type="entry name" value="SBP"/>
</dbReference>
<dbReference type="InterPro" id="IPR050490">
    <property type="entry name" value="Bact_solute-bd_prot1"/>
</dbReference>
<dbReference type="Proteomes" id="UP000612456">
    <property type="component" value="Unassembled WGS sequence"/>
</dbReference>
<dbReference type="AlphaFoldDB" id="A0A916YMV3"/>
<dbReference type="PANTHER" id="PTHR43649">
    <property type="entry name" value="ARABINOSE-BINDING PROTEIN-RELATED"/>
    <property type="match status" value="1"/>
</dbReference>
<dbReference type="Pfam" id="PF01547">
    <property type="entry name" value="SBP_bac_1"/>
    <property type="match status" value="1"/>
</dbReference>
<evidence type="ECO:0000313" key="1">
    <source>
        <dbReference type="EMBL" id="GGD53347.1"/>
    </source>
</evidence>
<comment type="caution">
    <text evidence="1">The sequence shown here is derived from an EMBL/GenBank/DDBJ whole genome shotgun (WGS) entry which is preliminary data.</text>
</comment>
<organism evidence="1 2">
    <name type="scientific">Paenibacillus nasutitermitis</name>
    <dbReference type="NCBI Taxonomy" id="1652958"/>
    <lineage>
        <taxon>Bacteria</taxon>
        <taxon>Bacillati</taxon>
        <taxon>Bacillota</taxon>
        <taxon>Bacilli</taxon>
        <taxon>Bacillales</taxon>
        <taxon>Paenibacillaceae</taxon>
        <taxon>Paenibacillus</taxon>
    </lineage>
</organism>